<dbReference type="PANTHER" id="PTHR33112">
    <property type="entry name" value="DOMAIN PROTEIN, PUTATIVE-RELATED"/>
    <property type="match status" value="1"/>
</dbReference>
<dbReference type="AlphaFoldDB" id="A0A507B4I6"/>
<sequence>MSSGAQWSLMGVDFSNPNTDLAIRSSFTIVAYKQGDPLSLRHAWETKTSTYSQKISALRTWLQECRSHTTDGHNHCRPDPFTPLRLIRVGVDGSPPRLVETESREGQAEYATLSYCWGGELPLRTLKQSRTELLKEIPEQCLPRTFGDAIQMTRDLEIPYLWIDALCIVQDDEDDWQEQAAEMDRIYQGSQLTISAVDSTDCTQGCFPVDNSGWREGEMFFETPNYGGDDSSLLVRIYQGDVRHRASIDTPLSYRGWTLQEQLLSPRVVSCMQPEVHWNCLGSYQTECGLQFSMSTMDRLYRHSKGWIMPTATALRRPGSSGSVWSRIANNYSKREFTFSGDRIVALMGIVRYLSTWWQDENILGLWKSKFAQGLMWMRRGPHPDLDSECLTRSLPSWSWLSCSAIVEFDFWNWDATAKGNDNYHITLLDHAVCWTGNPYTSAVDFGSTYVRVEGYMKDIEITPCARGTVSNPPFFQVLGETLDFENNPSPWRCMGNFDSGAVSESATYPCLLLRSWQADEEGSTHEIFLILEPVGKPQDARYRRIGLARILGGRPTFDTSKKVCITLV</sequence>
<keyword evidence="3" id="KW-1185">Reference proteome</keyword>
<evidence type="ECO:0000259" key="1">
    <source>
        <dbReference type="Pfam" id="PF06985"/>
    </source>
</evidence>
<dbReference type="InParanoid" id="A0A507B4I6"/>
<dbReference type="EMBL" id="SKBQ01000033">
    <property type="protein sequence ID" value="TPX13614.1"/>
    <property type="molecule type" value="Genomic_DNA"/>
</dbReference>
<reference evidence="2 3" key="1">
    <citation type="submission" date="2019-06" db="EMBL/GenBank/DDBJ databases">
        <title>Draft genome sequence of the filamentous fungus Phialemoniopsis curvata isolated from diesel fuel.</title>
        <authorList>
            <person name="Varaljay V.A."/>
            <person name="Lyon W.J."/>
            <person name="Crouch A.L."/>
            <person name="Drake C.E."/>
            <person name="Hollomon J.M."/>
            <person name="Nadeau L.J."/>
            <person name="Nunn H.S."/>
            <person name="Stevenson B.S."/>
            <person name="Bojanowski C.L."/>
            <person name="Crookes-Goodson W.J."/>
        </authorList>
    </citation>
    <scope>NUCLEOTIDE SEQUENCE [LARGE SCALE GENOMIC DNA]</scope>
    <source>
        <strain evidence="2 3">D216</strain>
    </source>
</reference>
<comment type="caution">
    <text evidence="2">The sequence shown here is derived from an EMBL/GenBank/DDBJ whole genome shotgun (WGS) entry which is preliminary data.</text>
</comment>
<dbReference type="InterPro" id="IPR010730">
    <property type="entry name" value="HET"/>
</dbReference>
<dbReference type="GeneID" id="41973532"/>
<dbReference type="RefSeq" id="XP_030995325.1">
    <property type="nucleotide sequence ID" value="XM_031140678.1"/>
</dbReference>
<organism evidence="2 3">
    <name type="scientific">Thyridium curvatum</name>
    <dbReference type="NCBI Taxonomy" id="1093900"/>
    <lineage>
        <taxon>Eukaryota</taxon>
        <taxon>Fungi</taxon>
        <taxon>Dikarya</taxon>
        <taxon>Ascomycota</taxon>
        <taxon>Pezizomycotina</taxon>
        <taxon>Sordariomycetes</taxon>
        <taxon>Sordariomycetidae</taxon>
        <taxon>Thyridiales</taxon>
        <taxon>Thyridiaceae</taxon>
        <taxon>Thyridium</taxon>
    </lineage>
</organism>
<evidence type="ECO:0000313" key="2">
    <source>
        <dbReference type="EMBL" id="TPX13614.1"/>
    </source>
</evidence>
<dbReference type="Proteomes" id="UP000319257">
    <property type="component" value="Unassembled WGS sequence"/>
</dbReference>
<dbReference type="STRING" id="1093900.A0A507B4I6"/>
<protein>
    <recommendedName>
        <fullName evidence="1">Heterokaryon incompatibility domain-containing protein</fullName>
    </recommendedName>
</protein>
<accession>A0A507B4I6</accession>
<dbReference type="PANTHER" id="PTHR33112:SF16">
    <property type="entry name" value="HETEROKARYON INCOMPATIBILITY DOMAIN-CONTAINING PROTEIN"/>
    <property type="match status" value="1"/>
</dbReference>
<name>A0A507B4I6_9PEZI</name>
<proteinExistence type="predicted"/>
<gene>
    <name evidence="2" type="ORF">E0L32_006085</name>
</gene>
<dbReference type="OrthoDB" id="5347061at2759"/>
<feature type="domain" description="Heterokaryon incompatibility" evidence="1">
    <location>
        <begin position="110"/>
        <end position="261"/>
    </location>
</feature>
<evidence type="ECO:0000313" key="3">
    <source>
        <dbReference type="Proteomes" id="UP000319257"/>
    </source>
</evidence>
<dbReference type="Pfam" id="PF06985">
    <property type="entry name" value="HET"/>
    <property type="match status" value="1"/>
</dbReference>